<evidence type="ECO:0000256" key="2">
    <source>
        <dbReference type="ARBA" id="ARBA00022722"/>
    </source>
</evidence>
<feature type="coiled-coil region" evidence="6">
    <location>
        <begin position="124"/>
        <end position="199"/>
    </location>
</feature>
<dbReference type="PANTHER" id="PTHR30636">
    <property type="entry name" value="UPF0701 PROTEIN YICC"/>
    <property type="match status" value="1"/>
</dbReference>
<dbReference type="RefSeq" id="WP_210509282.1">
    <property type="nucleotide sequence ID" value="NZ_JAFIDN010000001.1"/>
</dbReference>
<dbReference type="InterPro" id="IPR013527">
    <property type="entry name" value="YicC-like_N"/>
</dbReference>
<evidence type="ECO:0000313" key="10">
    <source>
        <dbReference type="Proteomes" id="UP000673975"/>
    </source>
</evidence>
<dbReference type="InterPro" id="IPR005229">
    <property type="entry name" value="YicC/YloC-like"/>
</dbReference>
<comment type="caution">
    <text evidence="9">The sequence shown here is derived from an EMBL/GenBank/DDBJ whole genome shotgun (WGS) entry which is preliminary data.</text>
</comment>
<dbReference type="GO" id="GO:0016787">
    <property type="term" value="F:hydrolase activity"/>
    <property type="evidence" value="ECO:0007669"/>
    <property type="project" value="UniProtKB-KW"/>
</dbReference>
<dbReference type="Proteomes" id="UP000673975">
    <property type="component" value="Unassembled WGS sequence"/>
</dbReference>
<dbReference type="GO" id="GO:0004521">
    <property type="term" value="F:RNA endonuclease activity"/>
    <property type="evidence" value="ECO:0007669"/>
    <property type="project" value="InterPro"/>
</dbReference>
<protein>
    <submittedName>
        <fullName evidence="9">YicC family protein</fullName>
    </submittedName>
</protein>
<evidence type="ECO:0000259" key="8">
    <source>
        <dbReference type="Pfam" id="PF08340"/>
    </source>
</evidence>
<evidence type="ECO:0000256" key="4">
    <source>
        <dbReference type="ARBA" id="ARBA00022801"/>
    </source>
</evidence>
<gene>
    <name evidence="9" type="ORF">NATSA_00055</name>
</gene>
<accession>A0A8J7RIX3</accession>
<keyword evidence="6" id="KW-0175">Coiled coil</keyword>
<keyword evidence="4" id="KW-0378">Hydrolase</keyword>
<evidence type="ECO:0000256" key="5">
    <source>
        <dbReference type="ARBA" id="ARBA00035648"/>
    </source>
</evidence>
<keyword evidence="3" id="KW-0255">Endonuclease</keyword>
<feature type="domain" description="Endoribonuclease YicC-like N-terminal" evidence="7">
    <location>
        <begin position="3"/>
        <end position="157"/>
    </location>
</feature>
<organism evidence="9 10">
    <name type="scientific">Natronogracilivirga saccharolytica</name>
    <dbReference type="NCBI Taxonomy" id="2812953"/>
    <lineage>
        <taxon>Bacteria</taxon>
        <taxon>Pseudomonadati</taxon>
        <taxon>Balneolota</taxon>
        <taxon>Balneolia</taxon>
        <taxon>Balneolales</taxon>
        <taxon>Cyclonatronaceae</taxon>
        <taxon>Natronogracilivirga</taxon>
    </lineage>
</organism>
<dbReference type="Pfam" id="PF08340">
    <property type="entry name" value="YicC-like_C"/>
    <property type="match status" value="1"/>
</dbReference>
<evidence type="ECO:0000256" key="6">
    <source>
        <dbReference type="SAM" id="Coils"/>
    </source>
</evidence>
<evidence type="ECO:0000256" key="1">
    <source>
        <dbReference type="ARBA" id="ARBA00001968"/>
    </source>
</evidence>
<dbReference type="Pfam" id="PF03755">
    <property type="entry name" value="YicC-like_N"/>
    <property type="match status" value="1"/>
</dbReference>
<name>A0A8J7RIX3_9BACT</name>
<dbReference type="EMBL" id="JAFIDN010000001">
    <property type="protein sequence ID" value="MBP3191043.1"/>
    <property type="molecule type" value="Genomic_DNA"/>
</dbReference>
<proteinExistence type="inferred from homology"/>
<comment type="similarity">
    <text evidence="5">Belongs to the YicC/YloC family.</text>
</comment>
<dbReference type="InterPro" id="IPR013551">
    <property type="entry name" value="YicC-like_C"/>
</dbReference>
<feature type="domain" description="Endoribonuclease YicC-like C-terminal" evidence="8">
    <location>
        <begin position="175"/>
        <end position="292"/>
    </location>
</feature>
<evidence type="ECO:0000256" key="3">
    <source>
        <dbReference type="ARBA" id="ARBA00022759"/>
    </source>
</evidence>
<keyword evidence="2" id="KW-0540">Nuclease</keyword>
<evidence type="ECO:0000259" key="7">
    <source>
        <dbReference type="Pfam" id="PF03755"/>
    </source>
</evidence>
<dbReference type="NCBIfam" id="TIGR00255">
    <property type="entry name" value="YicC/YloC family endoribonuclease"/>
    <property type="match status" value="1"/>
</dbReference>
<reference evidence="9" key="1">
    <citation type="submission" date="2021-02" db="EMBL/GenBank/DDBJ databases">
        <title>Natronogracilivirga saccharolytica gen. nov. sp. nov. a new anaerobic, haloalkiliphilic carbohydrate-fermenting bacterium from soda lake and proposing of Cyclonatronumiaceae fam. nov. in the phylum Balneolaeota.</title>
        <authorList>
            <person name="Zhilina T.N."/>
            <person name="Sorokin D.Y."/>
            <person name="Zavarzina D.G."/>
            <person name="Toshchakov S.V."/>
            <person name="Kublanov I.V."/>
        </authorList>
    </citation>
    <scope>NUCLEOTIDE SEQUENCE</scope>
    <source>
        <strain evidence="9">Z-1702</strain>
    </source>
</reference>
<evidence type="ECO:0000313" key="9">
    <source>
        <dbReference type="EMBL" id="MBP3191043.1"/>
    </source>
</evidence>
<dbReference type="AlphaFoldDB" id="A0A8J7RIX3"/>
<comment type="cofactor">
    <cofactor evidence="1">
        <name>a divalent metal cation</name>
        <dbReference type="ChEBI" id="CHEBI:60240"/>
    </cofactor>
</comment>
<keyword evidence="10" id="KW-1185">Reference proteome</keyword>
<dbReference type="PANTHER" id="PTHR30636:SF3">
    <property type="entry name" value="UPF0701 PROTEIN YICC"/>
    <property type="match status" value="1"/>
</dbReference>
<sequence>MLESMTGYGRGEHTSGSIRVTTEIRSVNNRYCEVTPKLPPQLQPFEQQIKDIVQKGISRGKISMTIDIEYHADDTDPVPVREDILKTRLKTLEKIKSVAGISEPVTLDHLLVFDELFDVSAKDSELMQKQYQVAEKAVKQAVEELVQMRRSEGKNLQKDLEERIEMLKTHCKDVSANEKSRIEEARKKMSERLTQLLDDSRVDEDRIEQEIAILADRLDISEELVRMDSHITYFGESLQSTASQGKKLNFILQEMHREINTIGSKAHSPEISRSVVEMKEIVENIREQIQNIA</sequence>